<proteinExistence type="predicted"/>
<sequence>MTDQKINDGGPAFPWNEKHSDGSHYHGNPGMSLRDWFAGHIAAAMMTATSADSDYPNIDYQRDAGGPTVAERVATIAYRLADAMLQAREASND</sequence>
<keyword evidence="3" id="KW-1185">Reference proteome</keyword>
<protein>
    <submittedName>
        <fullName evidence="2">Uncharacterized protein</fullName>
    </submittedName>
</protein>
<reference evidence="3" key="1">
    <citation type="journal article" date="2019" name="Int. J. Syst. Evol. Microbiol.">
        <title>The Global Catalogue of Microorganisms (GCM) 10K type strain sequencing project: providing services to taxonomists for standard genome sequencing and annotation.</title>
        <authorList>
            <consortium name="The Broad Institute Genomics Platform"/>
            <consortium name="The Broad Institute Genome Sequencing Center for Infectious Disease"/>
            <person name="Wu L."/>
            <person name="Ma J."/>
        </authorList>
    </citation>
    <scope>NUCLEOTIDE SEQUENCE [LARGE SCALE GENOMIC DNA]</scope>
    <source>
        <strain evidence="3">CCM 7941</strain>
    </source>
</reference>
<evidence type="ECO:0000256" key="1">
    <source>
        <dbReference type="SAM" id="MobiDB-lite"/>
    </source>
</evidence>
<evidence type="ECO:0000313" key="3">
    <source>
        <dbReference type="Proteomes" id="UP001595536"/>
    </source>
</evidence>
<evidence type="ECO:0000313" key="2">
    <source>
        <dbReference type="EMBL" id="MFC3267245.1"/>
    </source>
</evidence>
<dbReference type="EMBL" id="JBHRUV010000098">
    <property type="protein sequence ID" value="MFC3267245.1"/>
    <property type="molecule type" value="Genomic_DNA"/>
</dbReference>
<organism evidence="2 3">
    <name type="scientific">Camelimonas abortus</name>
    <dbReference type="NCBI Taxonomy" id="1017184"/>
    <lineage>
        <taxon>Bacteria</taxon>
        <taxon>Pseudomonadati</taxon>
        <taxon>Pseudomonadota</taxon>
        <taxon>Alphaproteobacteria</taxon>
        <taxon>Hyphomicrobiales</taxon>
        <taxon>Chelatococcaceae</taxon>
        <taxon>Camelimonas</taxon>
    </lineage>
</organism>
<name>A0ABV7LHV4_9HYPH</name>
<accession>A0ABV7LHV4</accession>
<dbReference type="RefSeq" id="WP_376828561.1">
    <property type="nucleotide sequence ID" value="NZ_JBHLWR010000003.1"/>
</dbReference>
<gene>
    <name evidence="2" type="ORF">ACFOEX_12930</name>
</gene>
<feature type="region of interest" description="Disordered" evidence="1">
    <location>
        <begin position="1"/>
        <end position="27"/>
    </location>
</feature>
<dbReference type="Proteomes" id="UP001595536">
    <property type="component" value="Unassembled WGS sequence"/>
</dbReference>
<comment type="caution">
    <text evidence="2">The sequence shown here is derived from an EMBL/GenBank/DDBJ whole genome shotgun (WGS) entry which is preliminary data.</text>
</comment>